<evidence type="ECO:0000256" key="1">
    <source>
        <dbReference type="SAM" id="MobiDB-lite"/>
    </source>
</evidence>
<reference evidence="2 3" key="1">
    <citation type="submission" date="2021-07" db="EMBL/GenBank/DDBJ databases">
        <title>The Aristolochia fimbriata genome: insights into angiosperm evolution, floral development and chemical biosynthesis.</title>
        <authorList>
            <person name="Jiao Y."/>
        </authorList>
    </citation>
    <scope>NUCLEOTIDE SEQUENCE [LARGE SCALE GENOMIC DNA]</scope>
    <source>
        <strain evidence="2">IBCAS-2021</strain>
        <tissue evidence="2">Leaf</tissue>
    </source>
</reference>
<protein>
    <submittedName>
        <fullName evidence="2">Uncharacterized protein</fullName>
    </submittedName>
</protein>
<feature type="region of interest" description="Disordered" evidence="1">
    <location>
        <begin position="71"/>
        <end position="105"/>
    </location>
</feature>
<evidence type="ECO:0000313" key="2">
    <source>
        <dbReference type="EMBL" id="KAG9445100.1"/>
    </source>
</evidence>
<organism evidence="2 3">
    <name type="scientific">Aristolochia fimbriata</name>
    <name type="common">White veined hardy Dutchman's pipe vine</name>
    <dbReference type="NCBI Taxonomy" id="158543"/>
    <lineage>
        <taxon>Eukaryota</taxon>
        <taxon>Viridiplantae</taxon>
        <taxon>Streptophyta</taxon>
        <taxon>Embryophyta</taxon>
        <taxon>Tracheophyta</taxon>
        <taxon>Spermatophyta</taxon>
        <taxon>Magnoliopsida</taxon>
        <taxon>Magnoliidae</taxon>
        <taxon>Piperales</taxon>
        <taxon>Aristolochiaceae</taxon>
        <taxon>Aristolochia</taxon>
    </lineage>
</organism>
<dbReference type="Proteomes" id="UP000825729">
    <property type="component" value="Unassembled WGS sequence"/>
</dbReference>
<evidence type="ECO:0000313" key="3">
    <source>
        <dbReference type="Proteomes" id="UP000825729"/>
    </source>
</evidence>
<name>A0AAV7E8A9_ARIFI</name>
<feature type="region of interest" description="Disordered" evidence="1">
    <location>
        <begin position="27"/>
        <end position="46"/>
    </location>
</feature>
<keyword evidence="3" id="KW-1185">Reference proteome</keyword>
<comment type="caution">
    <text evidence="2">The sequence shown here is derived from an EMBL/GenBank/DDBJ whole genome shotgun (WGS) entry which is preliminary data.</text>
</comment>
<dbReference type="EMBL" id="JAINDJ010000006">
    <property type="protein sequence ID" value="KAG9445100.1"/>
    <property type="molecule type" value="Genomic_DNA"/>
</dbReference>
<accession>A0AAV7E8A9</accession>
<sequence>MAAMTTTAIADGPNALMFAAETRSFRLTPPEYASDPTDREKGCGTKAESGHFQPVFNLAVALFCKYGEARGGDCSPGRALNSTKPSRRHSAPFINRPPSTASARESCCGLGSLRTVERRRGFH</sequence>
<proteinExistence type="predicted"/>
<gene>
    <name evidence="2" type="ORF">H6P81_016440</name>
</gene>
<dbReference type="AlphaFoldDB" id="A0AAV7E8A9"/>